<evidence type="ECO:0000256" key="1">
    <source>
        <dbReference type="ARBA" id="ARBA00022723"/>
    </source>
</evidence>
<name>A0ABU9AS50_9BACT</name>
<keyword evidence="3" id="KW-0325">Glycoprotein</keyword>
<keyword evidence="2 4" id="KW-0732">Signal</keyword>
<dbReference type="Gene3D" id="2.60.40.3440">
    <property type="match status" value="1"/>
</dbReference>
<dbReference type="Pfam" id="PF17963">
    <property type="entry name" value="Big_9"/>
    <property type="match status" value="1"/>
</dbReference>
<feature type="chain" id="PRO_5045137842" evidence="4">
    <location>
        <begin position="20"/>
        <end position="1551"/>
    </location>
</feature>
<keyword evidence="6" id="KW-1185">Reference proteome</keyword>
<keyword evidence="1" id="KW-0479">Metal-binding</keyword>
<comment type="caution">
    <text evidence="5">The sequence shown here is derived from an EMBL/GenBank/DDBJ whole genome shotgun (WGS) entry which is preliminary data.</text>
</comment>
<evidence type="ECO:0000256" key="4">
    <source>
        <dbReference type="SAM" id="SignalP"/>
    </source>
</evidence>
<dbReference type="RefSeq" id="WP_341403250.1">
    <property type="nucleotide sequence ID" value="NZ_JBBUKT010000001.1"/>
</dbReference>
<evidence type="ECO:0000313" key="6">
    <source>
        <dbReference type="Proteomes" id="UP001371305"/>
    </source>
</evidence>
<dbReference type="InterPro" id="IPR011050">
    <property type="entry name" value="Pectin_lyase_fold/virulence"/>
</dbReference>
<dbReference type="InterPro" id="IPR052063">
    <property type="entry name" value="Polysaccharide_Lyase_1"/>
</dbReference>
<dbReference type="InterPro" id="IPR012334">
    <property type="entry name" value="Pectin_lyas_fold"/>
</dbReference>
<accession>A0ABU9AS50</accession>
<proteinExistence type="predicted"/>
<evidence type="ECO:0000256" key="2">
    <source>
        <dbReference type="ARBA" id="ARBA00022729"/>
    </source>
</evidence>
<reference evidence="5 6" key="1">
    <citation type="submission" date="2024-04" db="EMBL/GenBank/DDBJ databases">
        <title>Luteolibacter sp. isolated from soil.</title>
        <authorList>
            <person name="An J."/>
        </authorList>
    </citation>
    <scope>NUCLEOTIDE SEQUENCE [LARGE SCALE GENOMIC DNA]</scope>
    <source>
        <strain evidence="5 6">Y139</strain>
    </source>
</reference>
<dbReference type="PANTHER" id="PTHR42970:SF1">
    <property type="entry name" value="PECTATE LYASE C-RELATED"/>
    <property type="match status" value="1"/>
</dbReference>
<dbReference type="PANTHER" id="PTHR42970">
    <property type="entry name" value="PECTATE LYASE C-RELATED"/>
    <property type="match status" value="1"/>
</dbReference>
<dbReference type="Pfam" id="PF12951">
    <property type="entry name" value="PATR"/>
    <property type="match status" value="4"/>
</dbReference>
<feature type="signal peptide" evidence="4">
    <location>
        <begin position="1"/>
        <end position="19"/>
    </location>
</feature>
<protein>
    <submittedName>
        <fullName evidence="5">Autotransporter-associated beta strand repeat-containing protein</fullName>
    </submittedName>
</protein>
<dbReference type="Proteomes" id="UP001371305">
    <property type="component" value="Unassembled WGS sequence"/>
</dbReference>
<dbReference type="Gene3D" id="2.160.20.10">
    <property type="entry name" value="Single-stranded right-handed beta-helix, Pectin lyase-like"/>
    <property type="match status" value="1"/>
</dbReference>
<dbReference type="EMBL" id="JBBUKT010000001">
    <property type="protein sequence ID" value="MEK7949834.1"/>
    <property type="molecule type" value="Genomic_DNA"/>
</dbReference>
<evidence type="ECO:0000313" key="5">
    <source>
        <dbReference type="EMBL" id="MEK7949834.1"/>
    </source>
</evidence>
<gene>
    <name evidence="5" type="ORF">WKV53_04990</name>
</gene>
<evidence type="ECO:0000256" key="3">
    <source>
        <dbReference type="ARBA" id="ARBA00023180"/>
    </source>
</evidence>
<dbReference type="SUPFAM" id="SSF51126">
    <property type="entry name" value="Pectin lyase-like"/>
    <property type="match status" value="3"/>
</dbReference>
<dbReference type="NCBIfam" id="TIGR02601">
    <property type="entry name" value="autotrns_rpt"/>
    <property type="match status" value="4"/>
</dbReference>
<sequence length="1551" mass="157390">MTKPLFFLVQACGALTAVAQIPAFPGAEGFAAYATGGRGGDVYHVTNTNGSGAGSLNYGLTTGVPAAGRTIVFDVSGYATITSTLRITSNKITVAGQTAPGDGFGLKNNTVRVSGNNNVFRFLRLRDGLAGDAVDVDSTATNTLFDHCDVIFAHDENHSSFNDPPDLQTFQWSNNAWGLESHSAGGLWDVNRATVHHSLWAHNHTRNPKARPNGLLDWVNNVTFDYDIGFILGDSQTPADWKTNVVGSYFIASSSSGSPFSSASKDSNGNPNFSVYVNGNYYDSDKDRILDGTLRGSDILGSSLANVNLLASAVARSAGVPVTEDANALLAYKKIVSACGPLRMDANPNRPLRDELNGILTNNLVTQRRHRITYGSLGGSGATNGGFGTLISSPAPTDTDQDGMPDYWEKAVGYSHTVANNNTLMPTSGGVVSGTTYFPPATPAGYTQLEEYLHFKAIPHRAVLKDNALDIDLGRYTSGFTSGPTFTVSNVTGGAVTLSGTGNSQAHYVPPANYTGRAMFDFTVTDTQGSTWTQTFAILVSGDPLPVDPVSDPLVWKGNGTTHTWNSTASNQVWMNGETPSGFGDTDTATFDDSGSNSPAITVSGTVQPSAVTVDSTKNYTFTGTGAIGGAASLTKSGSGTLTLANTGANTFPLDILIDGGAVVIGNNSSMGNGPLEFLSGTLTSQYTGSHTLPNLMTIPGGSNVAINMSPQMKLGGVSGSGNLNLNVTATATQNSRLNGSWSGFTGTLNLSATGAQALISANFNGDATNGAFNNLNAATVNLDNVNLGGRDNSGGNTFTIGALSGTSTAKLGGAHYAGVLTYSIGALNKNTAFDGTITNSTSSTDTASGANTILTKTGSGTLTWNGGGSHTGATNINAGTFTLNGTFGRTATTVANGAKFAGSGRIGDSVGGSVTAASGSTLIPGATGQDGRLQLAALTLNGATLQYDLSNTAGVNDTINDRISTQNTLTITGTQNFQFNLTNGGLGAGTYTLIDGGSNTILNSPVLNHNLPATTRQSFALTSSAAAGNPAFVQLTVTGNPESLVWTGTTNSTWDLNSSANWTGTPGTFYNLDAVTFNDSSAVGAVTLTGNLQPKDVTFSNSTTAYTLSGSGGIAGSAALIKSGTGTLALSTANTYTRGTTINGGTVSAGTATALGSGFVALNGSTLQLGGSALTLANELRNTGNSILATTSGNNTLTGILSGTGSLAFHLPAGGLMTLQGNIDAFAGSIALTGSGGTLRFNPATTSGGGWGNANVAFNAGTQVINNRALTDVTIPLGALSGSAGSQLRGSDQAGPAVDTYVIGTLNTDTSFAGGILNGTNATPHTTALTKVGTGTLTLSGSSSYGGDTAVNAGTLSVSGLLSSSTGDLDVASGATLRVAGGTVIMDQIVIDAGGTLDACGTLVGDLVNNGTMLSSCGVKLTIHGDVVNHGTFRVTSGTDLELTGSLTNTGLLDLLTADVSSEVLASIVNEGVVLDSSKVKIASASLTNGFTVTIQSYAGHNYRLQRSASLTAASWSDVGTPQAGNGSVLTFNDPAAANNAGFYRIFIDP</sequence>
<dbReference type="InterPro" id="IPR013425">
    <property type="entry name" value="Autotrns_rpt"/>
</dbReference>
<organism evidence="5 6">
    <name type="scientific">Luteolibacter soli</name>
    <dbReference type="NCBI Taxonomy" id="3135280"/>
    <lineage>
        <taxon>Bacteria</taxon>
        <taxon>Pseudomonadati</taxon>
        <taxon>Verrucomicrobiota</taxon>
        <taxon>Verrucomicrobiia</taxon>
        <taxon>Verrucomicrobiales</taxon>
        <taxon>Verrucomicrobiaceae</taxon>
        <taxon>Luteolibacter</taxon>
    </lineage>
</organism>